<organism evidence="1 2">
    <name type="scientific">Entomobacter blattae</name>
    <dbReference type="NCBI Taxonomy" id="2762277"/>
    <lineage>
        <taxon>Bacteria</taxon>
        <taxon>Pseudomonadati</taxon>
        <taxon>Pseudomonadota</taxon>
        <taxon>Alphaproteobacteria</taxon>
        <taxon>Acetobacterales</taxon>
        <taxon>Acetobacteraceae</taxon>
        <taxon>Entomobacter</taxon>
    </lineage>
</organism>
<evidence type="ECO:0000313" key="1">
    <source>
        <dbReference type="EMBL" id="QNT79026.1"/>
    </source>
</evidence>
<dbReference type="Proteomes" id="UP000516349">
    <property type="component" value="Chromosome"/>
</dbReference>
<keyword evidence="2" id="KW-1185">Reference proteome</keyword>
<sequence>MRVNLSFDFGRSLGSMVVLSLFSLLLASCSSRLEEKKMLDATIGLSELQLVQLRGVPTHRYEVDQHIFLSYVQNNVDYTSYPTFGPWGPGPWGYYGGGPWGGGYSSSFSSTSCQTTFELVQDKVVTWMQRGDGC</sequence>
<dbReference type="AlphaFoldDB" id="A0A7H1NTB6"/>
<dbReference type="PROSITE" id="PS51257">
    <property type="entry name" value="PROKAR_LIPOPROTEIN"/>
    <property type="match status" value="1"/>
</dbReference>
<proteinExistence type="predicted"/>
<evidence type="ECO:0008006" key="3">
    <source>
        <dbReference type="Google" id="ProtNLM"/>
    </source>
</evidence>
<dbReference type="RefSeq" id="WP_203413229.1">
    <property type="nucleotide sequence ID" value="NZ_CP060244.1"/>
</dbReference>
<accession>A0A7H1NTB6</accession>
<name>A0A7H1NTB6_9PROT</name>
<evidence type="ECO:0000313" key="2">
    <source>
        <dbReference type="Proteomes" id="UP000516349"/>
    </source>
</evidence>
<dbReference type="KEGG" id="ebla:JGUZn3_18120"/>
<reference evidence="1 2" key="1">
    <citation type="submission" date="2020-08" db="EMBL/GenBank/DDBJ databases">
        <title>Complete genome sequence of Entomobacter blattae G55GP.</title>
        <authorList>
            <person name="Poehlein A."/>
            <person name="Guzman J."/>
            <person name="Daniel R."/>
            <person name="Vilcinskas A."/>
        </authorList>
    </citation>
    <scope>NUCLEOTIDE SEQUENCE [LARGE SCALE GENOMIC DNA]</scope>
    <source>
        <strain evidence="1 2">G55GP</strain>
    </source>
</reference>
<dbReference type="EMBL" id="CP060244">
    <property type="protein sequence ID" value="QNT79026.1"/>
    <property type="molecule type" value="Genomic_DNA"/>
</dbReference>
<gene>
    <name evidence="1" type="ORF">JGUZn3_18120</name>
</gene>
<protein>
    <recommendedName>
        <fullName evidence="3">Lipoprotein</fullName>
    </recommendedName>
</protein>